<sequence>MTTVSCPANVITTTESDRIAGLFNIPAGIIPTGNVLSTIEVCAHRCIFDFFKQIRSDDNSLYSAQFDILLGTYCNTLNFVRFLELGLSVACICTKFPELAYVRDGVIQFEVQQPMIARDGPHPVDQPVHNYMVKRIHKRSLSAAFAIASEALSLLSNTYVDGTEIDSSLRIRAIQQMARNLRTVLDSFERGTADQLLGVLLEKAPPLSLLSPINKFQPEGHLNRVARAALLSDLKRRVCADMFFMTRHAREPRLISAYLSDMVSCTQPSVMVSRITHTNTRGRQVDGVLVTTATLKRQLLQGILQIDDTAADVPVTYGEMVLQGTNLVTALVMGKAVRGMDDVARHLLDITDPNTLNIPSIPPQSNSDSTTAGLPVNARVPADLVIVGDKLVFLEALERRVYQATRVAYPLIGNIDITFIMPMGVFQANSMDRYTRHAGDFSTVSEQDPRQFPPQGIFFYNKDGILTQLTLRDAMGTICHSSLLDVEATLVALRQQHLDRQCYFGVYVAEGTEDTLDVQMGRFMETWADMMPHHPHWVNEHLTILQFIAPSNPRLRFELNPAFDFFVAPGDVDLPGPQRPPEAMPTVNATLRIINGNIPVPLCPISFRDCRGTQLGLGRHTMTPATIKAVKDTFEDRAYPTIFYMLEAVIHGNERNFCALLRLLTQCIRGYWEQSHRVAFVNNFHMLMYITTYLGNGELPEVCINIYRDLLQHVRALRQTITDFTIQGEGHNGETSEALNNILTDDTFIAPILWDCDALIYRDEAARDRLPAIRVSGRNGYQALHFVDMAGHNFQRRDNVLIHGRPVRGDTGQGIPITPHHDREWGILSKIYYYIVIPAFSRGSCCTMGVRYDRLYPALQAVIVPEIPADEEAPTTPEDPRHPLHAHQLVPNSLNVYFHNAHLTVDGDALLTLQELMGDMAERTTAILVSSAPDAGAATATTRNMRIYDGALYHGLIMMAYQAYDETIATGTFFYPVPVNPLFACPEHLASLRGMTNARRVLAKMVPPIPPFLGANHHATIRQPVAYHVTHSKSDFNTLTYSLLGGYFKFTPIALTHQLRTGFHPGIAFTVVRQDRFATEQLLYAERASESYFVGQIQVHHHDAIGGVNFTLTQPRAHVDLGVGYTAVCATAALRCPLTDMGNTAQNLFFSRGGVPMLHDNVTESLRHITASGGRLNPTEPLPIFGGLRPATSAGIARGQASVCEFVAMPVSTDLQYFRTACNPRGRASGMLYMGDRDADIEAIMFDHTQSDVAYTDRATLNPWASQKHSYGDRLYNGTYNLTGASPIYSPCFKFFTPAEVNTNCNTLDRLLMEAKAVASQSSTDTEYQFKRPPGSTEMTQDPCGLFQEAYPPLCSSDAAMLRTAHAGETGADEVHLAQYLIRDASPLRGCLPLPR</sequence>
<organism evidence="6">
    <name type="scientific">Human herpesvirus 3</name>
    <name type="common">HHV-3</name>
    <name type="synonym">Varicella-zoster virus</name>
    <dbReference type="NCBI Taxonomy" id="10335"/>
    <lineage>
        <taxon>Viruses</taxon>
        <taxon>Duplodnaviria</taxon>
        <taxon>Heunggongvirae</taxon>
        <taxon>Peploviricota</taxon>
        <taxon>Herviviricetes</taxon>
        <taxon>Herpesvirales</taxon>
        <taxon>Orthoherpesviridae</taxon>
        <taxon>Alphaherpesvirinae</taxon>
        <taxon>Varicellovirus</taxon>
        <taxon>Varicellovirus humanalpha3</taxon>
    </lineage>
</organism>
<dbReference type="GO" id="GO:0039622">
    <property type="term" value="C:T=16 icosahedral viral capsid"/>
    <property type="evidence" value="ECO:0007669"/>
    <property type="project" value="UniProtKB-KW"/>
</dbReference>
<dbReference type="Pfam" id="PF03122">
    <property type="entry name" value="Herpes_MCP"/>
    <property type="match status" value="1"/>
</dbReference>
<dbReference type="InterPro" id="IPR000912">
    <property type="entry name" value="Herpes_MCP"/>
</dbReference>
<protein>
    <submittedName>
        <fullName evidence="6">ORF 40</fullName>
    </submittedName>
</protein>
<evidence type="ECO:0000256" key="2">
    <source>
        <dbReference type="ARBA" id="ARBA00022562"/>
    </source>
</evidence>
<keyword evidence="3" id="KW-1147">T=16 icosahedral capsid protein</keyword>
<evidence type="ECO:0000256" key="3">
    <source>
        <dbReference type="ARBA" id="ARBA00022680"/>
    </source>
</evidence>
<dbReference type="EMBL" id="KM355708">
    <property type="protein sequence ID" value="AIT53853.1"/>
    <property type="molecule type" value="Genomic_DNA"/>
</dbReference>
<organismHost>
    <name type="scientific">Homo sapiens</name>
    <name type="common">Human</name>
    <dbReference type="NCBI Taxonomy" id="9606"/>
</organismHost>
<dbReference type="GO" id="GO:0005198">
    <property type="term" value="F:structural molecule activity"/>
    <property type="evidence" value="ECO:0007669"/>
    <property type="project" value="InterPro"/>
</dbReference>
<keyword evidence="4" id="KW-0946">Virion</keyword>
<keyword evidence="2" id="KW-1048">Host nucleus</keyword>
<accession>A0A097HZ50</accession>
<gene>
    <name evidence="6" type="primary">ORF 40</name>
</gene>
<dbReference type="InterPro" id="IPR023233">
    <property type="entry name" value="Herpes_MCP_upper_sf"/>
</dbReference>
<dbReference type="EMBL" id="KM355707">
    <property type="protein sequence ID" value="AIT53780.1"/>
    <property type="molecule type" value="Genomic_DNA"/>
</dbReference>
<evidence type="ECO:0000256" key="1">
    <source>
        <dbReference type="ARBA" id="ARBA00022561"/>
    </source>
</evidence>
<evidence type="ECO:0000256" key="4">
    <source>
        <dbReference type="ARBA" id="ARBA00022844"/>
    </source>
</evidence>
<reference evidence="6" key="1">
    <citation type="journal article" date="2014" name="J. Virol.">
        <title>Evolution of co-circulating varicella zoster virus genotypes during a chickenpox outbreak in Guinea Bissau.</title>
        <authorList>
            <person name="Depledge D."/>
            <person name="Gray E."/>
            <person name="Kundu S."/>
            <person name="Cooray S."/>
            <person name="Poulsen A."/>
            <person name="Aaby P."/>
            <person name="Breuer J."/>
        </authorList>
    </citation>
    <scope>NUCLEOTIDE SEQUENCE</scope>
    <source>
        <strain evidence="5">Bandim13</strain>
        <strain evidence="6">Bandim14</strain>
    </source>
</reference>
<name>A0A097HZ50_HHV3</name>
<keyword evidence="1" id="KW-0167">Capsid protein</keyword>
<reference evidence="6" key="2">
    <citation type="submission" date="2014-08" db="EMBL/GenBank/DDBJ databases">
        <authorList>
            <person name="Depledge D.P."/>
        </authorList>
    </citation>
    <scope>NUCLEOTIDE SEQUENCE</scope>
    <source>
        <strain evidence="5">Bandim13</strain>
        <strain evidence="6">Bandim14</strain>
    </source>
</reference>
<dbReference type="SUPFAM" id="SSF103417">
    <property type="entry name" value="Major capsid protein VP5"/>
    <property type="match status" value="1"/>
</dbReference>
<dbReference type="HAMAP" id="MF_04016">
    <property type="entry name" value="HSV_MCP"/>
    <property type="match status" value="1"/>
</dbReference>
<proteinExistence type="inferred from homology"/>
<dbReference type="PRINTS" id="PR00235">
    <property type="entry name" value="HSVCAPSIDMCP"/>
</dbReference>
<evidence type="ECO:0000313" key="5">
    <source>
        <dbReference type="EMBL" id="AIT53780.1"/>
    </source>
</evidence>
<evidence type="ECO:0000313" key="6">
    <source>
        <dbReference type="EMBL" id="AIT53853.1"/>
    </source>
</evidence>